<dbReference type="InterPro" id="IPR052344">
    <property type="entry name" value="Transposase-related"/>
</dbReference>
<accession>A0A5M6IIZ4</accession>
<dbReference type="EMBL" id="VWPK01000164">
    <property type="protein sequence ID" value="KAA5607829.1"/>
    <property type="molecule type" value="Genomic_DNA"/>
</dbReference>
<protein>
    <submittedName>
        <fullName evidence="2">IS66 family transposase</fullName>
    </submittedName>
</protein>
<reference evidence="2 3" key="1">
    <citation type="submission" date="2019-09" db="EMBL/GenBank/DDBJ databases">
        <title>Genome sequence of Rhodovastum atsumiense, a diverse member of the Acetobacteraceae family of non-sulfur purple photosynthetic bacteria.</title>
        <authorList>
            <person name="Meyer T."/>
            <person name="Kyndt J."/>
        </authorList>
    </citation>
    <scope>NUCLEOTIDE SEQUENCE [LARGE SCALE GENOMIC DNA]</scope>
    <source>
        <strain evidence="2 3">DSM 21279</strain>
    </source>
</reference>
<dbReference type="PANTHER" id="PTHR33678:SF2">
    <property type="match status" value="1"/>
</dbReference>
<organism evidence="2 3">
    <name type="scientific">Rhodovastum atsumiense</name>
    <dbReference type="NCBI Taxonomy" id="504468"/>
    <lineage>
        <taxon>Bacteria</taxon>
        <taxon>Pseudomonadati</taxon>
        <taxon>Pseudomonadota</taxon>
        <taxon>Alphaproteobacteria</taxon>
        <taxon>Acetobacterales</taxon>
        <taxon>Acetobacteraceae</taxon>
        <taxon>Rhodovastum</taxon>
    </lineage>
</organism>
<comment type="caution">
    <text evidence="2">The sequence shown here is derived from an EMBL/GenBank/DDBJ whole genome shotgun (WGS) entry which is preliminary data.</text>
</comment>
<dbReference type="OrthoDB" id="7244131at2"/>
<evidence type="ECO:0000313" key="3">
    <source>
        <dbReference type="Proteomes" id="UP000325255"/>
    </source>
</evidence>
<evidence type="ECO:0000313" key="2">
    <source>
        <dbReference type="EMBL" id="KAA5607829.1"/>
    </source>
</evidence>
<dbReference type="PANTHER" id="PTHR33678">
    <property type="entry name" value="BLL1576 PROTEIN"/>
    <property type="match status" value="1"/>
</dbReference>
<dbReference type="AlphaFoldDB" id="A0A5M6IIZ4"/>
<gene>
    <name evidence="2" type="ORF">F1189_31880</name>
</gene>
<feature type="domain" description="Transposase IS66 central" evidence="1">
    <location>
        <begin position="82"/>
        <end position="341"/>
    </location>
</feature>
<evidence type="ECO:0000259" key="1">
    <source>
        <dbReference type="Pfam" id="PF03050"/>
    </source>
</evidence>
<dbReference type="Pfam" id="PF03050">
    <property type="entry name" value="DDE_Tnp_IS66"/>
    <property type="match status" value="1"/>
</dbReference>
<dbReference type="RefSeq" id="WP_150045869.1">
    <property type="nucleotide sequence ID" value="NZ_VWPK01000164.1"/>
</dbReference>
<dbReference type="NCBIfam" id="NF033517">
    <property type="entry name" value="transpos_IS66"/>
    <property type="match status" value="1"/>
</dbReference>
<feature type="non-terminal residue" evidence="2">
    <location>
        <position position="1"/>
    </location>
</feature>
<proteinExistence type="predicted"/>
<keyword evidence="3" id="KW-1185">Reference proteome</keyword>
<name>A0A5M6IIZ4_9PROT</name>
<sequence length="375" mass="41353">PGATRPLADTPDKTERCLVEACPHCGAAVAETAQQCRERYDHVDLPAVRPEVTRVEVFGGRCHGCGRRYRAPTPAAMPPGTPFGPGIHALLAYLHHSHHVGFERLSRMCKELFGLSISEGAIANAFRRMAGKFDAACAAIKAKLLQARVIASDETTTRIDGVTHWQWVFVSEQAILHEIAPGRGRAVAEAVLDGHRPEVWVSDRYAGQQELGQTHQVCLAHVLRDVQYAIDCGDTVCAPKIRDHLRWAIRIGKRRPSLKDSTLAVYAGQAERRLDRLLGTPAAHPAGRELQRQIKAWRNKFFVFLHDRRVPPTNNISEQEIRPSVVFRKVTNGFRSAWGAKVHAGYRSVTGTARLKGTTALNAVRALIDGSFAIA</sequence>
<dbReference type="InterPro" id="IPR004291">
    <property type="entry name" value="Transposase_IS66_central"/>
</dbReference>
<dbReference type="Proteomes" id="UP000325255">
    <property type="component" value="Unassembled WGS sequence"/>
</dbReference>